<sequence>MALLPWDAAGYAAWLERHGRLTGADRQAIAAQVARMGERPRFLLVPLLRAGESPADWAETLRGALSQLYPEWRLCLPGAAWLEGLPEPPPRPEQVLAVPLPAAAEALPAAFLQAALAAAEDDEAFVLPLPRGAVLDETALHEFALLRLRHPDSALLYADEDRLDAAGRRVSPRFKTGFDPELMLARDALGLPLAFRLPLLRGLGGLRREAGPLGVALHDLALRAMRRVPQEQIRHVPAVLCHRRLPEDAPAEWEGEAARRVVREHLAACGHRAARLRPVPQAPQWCAVDWPLPARPPLVSVIIPTRDGAGLLARSADAVLRRTDYPALELLIVDNGSTGAEALALLARLRQDPRVRVLDAPGPFNYAALNNAAAAAARGEVLLLLNNDTDVYAPGWLRAMVAQALRPEVGAVGAKLVYADGRLQHGGVVLSPGPMLAHQLRLAEPEETGPQGELILARSVLAVTGACLAIRRQLYLAMGGLDAGALRVAFNDIDLCLRLGSEGYRIVWTPEATLMHLESVSRGDDASDPERHARFLRELGVIQSRWAVELARDPYHNPNLLFSWQGSGLASPPRRSRPWLA</sequence>
<dbReference type="InterPro" id="IPR029044">
    <property type="entry name" value="Nucleotide-diphossugar_trans"/>
</dbReference>
<dbReference type="PANTHER" id="PTHR43179:SF7">
    <property type="entry name" value="RHAMNOSYLTRANSFERASE WBBL"/>
    <property type="match status" value="1"/>
</dbReference>
<evidence type="ECO:0000313" key="3">
    <source>
        <dbReference type="Proteomes" id="UP000245048"/>
    </source>
</evidence>
<dbReference type="GO" id="GO:0016740">
    <property type="term" value="F:transferase activity"/>
    <property type="evidence" value="ECO:0007669"/>
    <property type="project" value="UniProtKB-KW"/>
</dbReference>
<dbReference type="EMBL" id="PDOA01000002">
    <property type="protein sequence ID" value="PWC30331.1"/>
    <property type="molecule type" value="Genomic_DNA"/>
</dbReference>
<protein>
    <submittedName>
        <fullName evidence="2">Glycosyl transferase family 2</fullName>
    </submittedName>
</protein>
<dbReference type="AlphaFoldDB" id="A0A2U1V8U8"/>
<gene>
    <name evidence="2" type="ORF">CR165_05100</name>
</gene>
<keyword evidence="3" id="KW-1185">Reference proteome</keyword>
<dbReference type="OrthoDB" id="9783791at2"/>
<name>A0A2U1V8U8_9PROT</name>
<reference evidence="3" key="1">
    <citation type="submission" date="2017-10" db="EMBL/GenBank/DDBJ databases">
        <authorList>
            <person name="Toshchakov S.V."/>
            <person name="Goeva M.A."/>
        </authorList>
    </citation>
    <scope>NUCLEOTIDE SEQUENCE [LARGE SCALE GENOMIC DNA]</scope>
    <source>
        <strain evidence="3">JR1/69-1-13</strain>
    </source>
</reference>
<dbReference type="Pfam" id="PF00535">
    <property type="entry name" value="Glycos_transf_2"/>
    <property type="match status" value="1"/>
</dbReference>
<comment type="caution">
    <text evidence="2">The sequence shown here is derived from an EMBL/GenBank/DDBJ whole genome shotgun (WGS) entry which is preliminary data.</text>
</comment>
<evidence type="ECO:0000259" key="1">
    <source>
        <dbReference type="Pfam" id="PF00535"/>
    </source>
</evidence>
<feature type="domain" description="Glycosyltransferase 2-like" evidence="1">
    <location>
        <begin position="300"/>
        <end position="429"/>
    </location>
</feature>
<proteinExistence type="predicted"/>
<dbReference type="RefSeq" id="WP_146201825.1">
    <property type="nucleotide sequence ID" value="NZ_PDOA01000002.1"/>
</dbReference>
<dbReference type="InterPro" id="IPR001173">
    <property type="entry name" value="Glyco_trans_2-like"/>
</dbReference>
<keyword evidence="2" id="KW-0808">Transferase</keyword>
<evidence type="ECO:0000313" key="2">
    <source>
        <dbReference type="EMBL" id="PWC30331.1"/>
    </source>
</evidence>
<dbReference type="SUPFAM" id="SSF53448">
    <property type="entry name" value="Nucleotide-diphospho-sugar transferases"/>
    <property type="match status" value="1"/>
</dbReference>
<dbReference type="PANTHER" id="PTHR43179">
    <property type="entry name" value="RHAMNOSYLTRANSFERASE WBBL"/>
    <property type="match status" value="1"/>
</dbReference>
<organism evidence="2 3">
    <name type="scientific">Teichococcus aestuarii</name>
    <dbReference type="NCBI Taxonomy" id="568898"/>
    <lineage>
        <taxon>Bacteria</taxon>
        <taxon>Pseudomonadati</taxon>
        <taxon>Pseudomonadota</taxon>
        <taxon>Alphaproteobacteria</taxon>
        <taxon>Acetobacterales</taxon>
        <taxon>Roseomonadaceae</taxon>
        <taxon>Roseomonas</taxon>
    </lineage>
</organism>
<dbReference type="Gene3D" id="3.90.550.10">
    <property type="entry name" value="Spore Coat Polysaccharide Biosynthesis Protein SpsA, Chain A"/>
    <property type="match status" value="1"/>
</dbReference>
<accession>A0A2U1V8U8</accession>
<dbReference type="Proteomes" id="UP000245048">
    <property type="component" value="Unassembled WGS sequence"/>
</dbReference>